<keyword evidence="6" id="KW-0378">Hydrolase</keyword>
<dbReference type="EMBL" id="JANEYG010000611">
    <property type="protein sequence ID" value="KAJ8909359.1"/>
    <property type="molecule type" value="Genomic_DNA"/>
</dbReference>
<keyword evidence="4" id="KW-0540">Nuclease</keyword>
<dbReference type="GO" id="GO:0005634">
    <property type="term" value="C:nucleus"/>
    <property type="evidence" value="ECO:0007669"/>
    <property type="project" value="UniProtKB-SubCell"/>
</dbReference>
<name>A0AAV8V597_9CUCU</name>
<organism evidence="9 10">
    <name type="scientific">Exocentrus adspersus</name>
    <dbReference type="NCBI Taxonomy" id="1586481"/>
    <lineage>
        <taxon>Eukaryota</taxon>
        <taxon>Metazoa</taxon>
        <taxon>Ecdysozoa</taxon>
        <taxon>Arthropoda</taxon>
        <taxon>Hexapoda</taxon>
        <taxon>Insecta</taxon>
        <taxon>Pterygota</taxon>
        <taxon>Neoptera</taxon>
        <taxon>Endopterygota</taxon>
        <taxon>Coleoptera</taxon>
        <taxon>Polyphaga</taxon>
        <taxon>Cucujiformia</taxon>
        <taxon>Chrysomeloidea</taxon>
        <taxon>Cerambycidae</taxon>
        <taxon>Lamiinae</taxon>
        <taxon>Acanthocinini</taxon>
        <taxon>Exocentrus</taxon>
    </lineage>
</organism>
<keyword evidence="10" id="KW-1185">Reference proteome</keyword>
<dbReference type="AlphaFoldDB" id="A0AAV8V597"/>
<dbReference type="PANTHER" id="PTHR22930">
    <property type="match status" value="1"/>
</dbReference>
<evidence type="ECO:0000256" key="1">
    <source>
        <dbReference type="ARBA" id="ARBA00001968"/>
    </source>
</evidence>
<evidence type="ECO:0000256" key="4">
    <source>
        <dbReference type="ARBA" id="ARBA00022722"/>
    </source>
</evidence>
<sequence>MQLGENYVCPYVLIGDEGFALKPYLMRPFPYRQSHRDAQKENFNTRLCKARRVVENAFGVLAQKWRILFRPMEVSVESVIVIVKTCCIFHNFLRDTHMDKQYIEFLELSEPVMDAFENIIPNARRATDTAIEIRQKFVNYLIINN</sequence>
<dbReference type="InterPro" id="IPR027806">
    <property type="entry name" value="HARBI1_dom"/>
</dbReference>
<gene>
    <name evidence="9" type="ORF">NQ315_000448</name>
</gene>
<comment type="cofactor">
    <cofactor evidence="1">
        <name>a divalent metal cation</name>
        <dbReference type="ChEBI" id="CHEBI:60240"/>
    </cofactor>
</comment>
<comment type="similarity">
    <text evidence="3">Belongs to the HARBI1 family.</text>
</comment>
<dbReference type="GO" id="GO:0046872">
    <property type="term" value="F:metal ion binding"/>
    <property type="evidence" value="ECO:0007669"/>
    <property type="project" value="UniProtKB-KW"/>
</dbReference>
<comment type="subcellular location">
    <subcellularLocation>
        <location evidence="2">Nucleus</location>
    </subcellularLocation>
</comment>
<evidence type="ECO:0000256" key="3">
    <source>
        <dbReference type="ARBA" id="ARBA00006958"/>
    </source>
</evidence>
<evidence type="ECO:0000313" key="10">
    <source>
        <dbReference type="Proteomes" id="UP001159042"/>
    </source>
</evidence>
<proteinExistence type="inferred from homology"/>
<evidence type="ECO:0000256" key="5">
    <source>
        <dbReference type="ARBA" id="ARBA00022723"/>
    </source>
</evidence>
<evidence type="ECO:0000259" key="8">
    <source>
        <dbReference type="Pfam" id="PF13359"/>
    </source>
</evidence>
<dbReference type="Pfam" id="PF13359">
    <property type="entry name" value="DDE_Tnp_4"/>
    <property type="match status" value="1"/>
</dbReference>
<dbReference type="GO" id="GO:0016787">
    <property type="term" value="F:hydrolase activity"/>
    <property type="evidence" value="ECO:0007669"/>
    <property type="project" value="UniProtKB-KW"/>
</dbReference>
<keyword evidence="5" id="KW-0479">Metal-binding</keyword>
<protein>
    <recommendedName>
        <fullName evidence="8">DDE Tnp4 domain-containing protein</fullName>
    </recommendedName>
</protein>
<dbReference type="InterPro" id="IPR045249">
    <property type="entry name" value="HARBI1-like"/>
</dbReference>
<evidence type="ECO:0000256" key="2">
    <source>
        <dbReference type="ARBA" id="ARBA00004123"/>
    </source>
</evidence>
<keyword evidence="7" id="KW-0539">Nucleus</keyword>
<reference evidence="9 10" key="1">
    <citation type="journal article" date="2023" name="Insect Mol. Biol.">
        <title>Genome sequencing provides insights into the evolution of gene families encoding plant cell wall-degrading enzymes in longhorned beetles.</title>
        <authorList>
            <person name="Shin N.R."/>
            <person name="Okamura Y."/>
            <person name="Kirsch R."/>
            <person name="Pauchet Y."/>
        </authorList>
    </citation>
    <scope>NUCLEOTIDE SEQUENCE [LARGE SCALE GENOMIC DNA]</scope>
    <source>
        <strain evidence="9">EAD_L_NR</strain>
    </source>
</reference>
<evidence type="ECO:0000256" key="7">
    <source>
        <dbReference type="ARBA" id="ARBA00023242"/>
    </source>
</evidence>
<accession>A0AAV8V597</accession>
<comment type="caution">
    <text evidence="9">The sequence shown here is derived from an EMBL/GenBank/DDBJ whole genome shotgun (WGS) entry which is preliminary data.</text>
</comment>
<dbReference type="GO" id="GO:0004518">
    <property type="term" value="F:nuclease activity"/>
    <property type="evidence" value="ECO:0007669"/>
    <property type="project" value="UniProtKB-KW"/>
</dbReference>
<dbReference type="Proteomes" id="UP001159042">
    <property type="component" value="Unassembled WGS sequence"/>
</dbReference>
<evidence type="ECO:0000256" key="6">
    <source>
        <dbReference type="ARBA" id="ARBA00022801"/>
    </source>
</evidence>
<dbReference type="PANTHER" id="PTHR22930:SF269">
    <property type="entry name" value="NUCLEASE HARBI1-LIKE PROTEIN"/>
    <property type="match status" value="1"/>
</dbReference>
<evidence type="ECO:0000313" key="9">
    <source>
        <dbReference type="EMBL" id="KAJ8909359.1"/>
    </source>
</evidence>
<feature type="domain" description="DDE Tnp4" evidence="8">
    <location>
        <begin position="11"/>
        <end position="91"/>
    </location>
</feature>